<evidence type="ECO:0000256" key="5">
    <source>
        <dbReference type="ARBA" id="ARBA00022989"/>
    </source>
</evidence>
<evidence type="ECO:0000313" key="12">
    <source>
        <dbReference type="Proteomes" id="UP000198779"/>
    </source>
</evidence>
<dbReference type="EMBL" id="FNCQ01000009">
    <property type="protein sequence ID" value="SDG76827.1"/>
    <property type="molecule type" value="Genomic_DNA"/>
</dbReference>
<evidence type="ECO:0000256" key="7">
    <source>
        <dbReference type="SAM" id="MobiDB-lite"/>
    </source>
</evidence>
<dbReference type="AlphaFoldDB" id="A0A1G7WXZ7"/>
<feature type="transmembrane region" description="Helical" evidence="8">
    <location>
        <begin position="53"/>
        <end position="76"/>
    </location>
</feature>
<evidence type="ECO:0000256" key="3">
    <source>
        <dbReference type="ARBA" id="ARBA00022692"/>
    </source>
</evidence>
<protein>
    <submittedName>
        <fullName evidence="11">Membrane associated serine protease, rhomboid family</fullName>
    </submittedName>
</protein>
<dbReference type="Gene3D" id="1.20.1540.10">
    <property type="entry name" value="Rhomboid-like"/>
    <property type="match status" value="1"/>
</dbReference>
<name>A0A1G7WXZ7_9BACT</name>
<organism evidence="11 12">
    <name type="scientific">Prevotella communis</name>
    <dbReference type="NCBI Taxonomy" id="2913614"/>
    <lineage>
        <taxon>Bacteria</taxon>
        <taxon>Pseudomonadati</taxon>
        <taxon>Bacteroidota</taxon>
        <taxon>Bacteroidia</taxon>
        <taxon>Bacteroidales</taxon>
        <taxon>Prevotellaceae</taxon>
        <taxon>Prevotella</taxon>
    </lineage>
</organism>
<feature type="region of interest" description="Disordered" evidence="7">
    <location>
        <begin position="243"/>
        <end position="267"/>
    </location>
</feature>
<keyword evidence="11" id="KW-0645">Protease</keyword>
<dbReference type="GO" id="GO:0006508">
    <property type="term" value="P:proteolysis"/>
    <property type="evidence" value="ECO:0007669"/>
    <property type="project" value="UniProtKB-KW"/>
</dbReference>
<keyword evidence="6 8" id="KW-0472">Membrane</keyword>
<dbReference type="InterPro" id="IPR046483">
    <property type="entry name" value="DUF6576"/>
</dbReference>
<feature type="transmembrane region" description="Helical" evidence="8">
    <location>
        <begin position="203"/>
        <end position="220"/>
    </location>
</feature>
<dbReference type="GO" id="GO:0004252">
    <property type="term" value="F:serine-type endopeptidase activity"/>
    <property type="evidence" value="ECO:0007669"/>
    <property type="project" value="InterPro"/>
</dbReference>
<dbReference type="GO" id="GO:0016020">
    <property type="term" value="C:membrane"/>
    <property type="evidence" value="ECO:0007669"/>
    <property type="project" value="UniProtKB-SubCell"/>
</dbReference>
<dbReference type="SUPFAM" id="SSF144091">
    <property type="entry name" value="Rhomboid-like"/>
    <property type="match status" value="1"/>
</dbReference>
<keyword evidence="12" id="KW-1185">Reference proteome</keyword>
<reference evidence="12" key="1">
    <citation type="submission" date="2016-10" db="EMBL/GenBank/DDBJ databases">
        <authorList>
            <person name="Varghese N."/>
            <person name="Submissions S."/>
        </authorList>
    </citation>
    <scope>NUCLEOTIDE SEQUENCE [LARGE SCALE GENOMIC DNA]</scope>
    <source>
        <strain evidence="12">BP1-148</strain>
    </source>
</reference>
<feature type="transmembrane region" description="Helical" evidence="8">
    <location>
        <begin position="88"/>
        <end position="109"/>
    </location>
</feature>
<comment type="subcellular location">
    <subcellularLocation>
        <location evidence="1">Membrane</location>
        <topology evidence="1">Multi-pass membrane protein</topology>
    </subcellularLocation>
</comment>
<dbReference type="PANTHER" id="PTHR43731">
    <property type="entry name" value="RHOMBOID PROTEASE"/>
    <property type="match status" value="1"/>
</dbReference>
<evidence type="ECO:0000259" key="9">
    <source>
        <dbReference type="Pfam" id="PF01694"/>
    </source>
</evidence>
<keyword evidence="5 8" id="KW-1133">Transmembrane helix</keyword>
<evidence type="ECO:0000256" key="2">
    <source>
        <dbReference type="ARBA" id="ARBA00009045"/>
    </source>
</evidence>
<sequence>MFRNIPIVTRNLLIINVLVYLLASVVELGGKSLTDWGALHFFMASDFHVYQFITYQFLHGGFTHLFFNMFALWMFGCVIENVWGPKKFIFYYIFCGVGAGLCQEMVQYISFAADGLTSLDPAQVLNVNGQRLMTVDQIMNLSSTIGASGAVYGILLAFGMTFPNERIFIFPLPIPIKAKWFVAIYAIIEFVSAMSSVGDGVAHMAHIGGMLFGFLLILYWRKRPNSHFNFDATRQFFDRWSRNTSGTSRTGNTGWNTTTTHPRTGDDLEYNARKKARQEEIDKILDKIRVSGYDSLSKEEKRRLFEASHEK</sequence>
<evidence type="ECO:0000313" key="11">
    <source>
        <dbReference type="EMBL" id="SDG76827.1"/>
    </source>
</evidence>
<dbReference type="InterPro" id="IPR035952">
    <property type="entry name" value="Rhomboid-like_sf"/>
</dbReference>
<keyword evidence="3 8" id="KW-0812">Transmembrane</keyword>
<dbReference type="PANTHER" id="PTHR43731:SF14">
    <property type="entry name" value="PRESENILIN-ASSOCIATED RHOMBOID-LIKE PROTEIN, MITOCHONDRIAL"/>
    <property type="match status" value="1"/>
</dbReference>
<feature type="compositionally biased region" description="Low complexity" evidence="7">
    <location>
        <begin position="243"/>
        <end position="260"/>
    </location>
</feature>
<dbReference type="InterPro" id="IPR022764">
    <property type="entry name" value="Peptidase_S54_rhomboid_dom"/>
</dbReference>
<evidence type="ECO:0000256" key="8">
    <source>
        <dbReference type="SAM" id="Phobius"/>
    </source>
</evidence>
<gene>
    <name evidence="11" type="ORF">SAMN04487901_10940</name>
</gene>
<proteinExistence type="inferred from homology"/>
<evidence type="ECO:0000256" key="1">
    <source>
        <dbReference type="ARBA" id="ARBA00004141"/>
    </source>
</evidence>
<dbReference type="STRING" id="645274.SAMN04487901_10940"/>
<keyword evidence="4" id="KW-0378">Hydrolase</keyword>
<feature type="domain" description="DUF6576" evidence="10">
    <location>
        <begin position="267"/>
        <end position="308"/>
    </location>
</feature>
<evidence type="ECO:0000259" key="10">
    <source>
        <dbReference type="Pfam" id="PF20216"/>
    </source>
</evidence>
<evidence type="ECO:0000256" key="4">
    <source>
        <dbReference type="ARBA" id="ARBA00022801"/>
    </source>
</evidence>
<dbReference type="RefSeq" id="WP_091817619.1">
    <property type="nucleotide sequence ID" value="NZ_CP091790.1"/>
</dbReference>
<comment type="similarity">
    <text evidence="2">Belongs to the peptidase S54 family.</text>
</comment>
<dbReference type="Proteomes" id="UP000198779">
    <property type="component" value="Unassembled WGS sequence"/>
</dbReference>
<dbReference type="Pfam" id="PF01694">
    <property type="entry name" value="Rhomboid"/>
    <property type="match status" value="1"/>
</dbReference>
<accession>A0A1G7WXZ7</accession>
<feature type="transmembrane region" description="Helical" evidence="8">
    <location>
        <begin position="138"/>
        <end position="159"/>
    </location>
</feature>
<feature type="domain" description="Peptidase S54 rhomboid" evidence="9">
    <location>
        <begin position="48"/>
        <end position="220"/>
    </location>
</feature>
<dbReference type="InterPro" id="IPR050925">
    <property type="entry name" value="Rhomboid_protease_S54"/>
</dbReference>
<evidence type="ECO:0000256" key="6">
    <source>
        <dbReference type="ARBA" id="ARBA00023136"/>
    </source>
</evidence>
<feature type="transmembrane region" description="Helical" evidence="8">
    <location>
        <begin position="12"/>
        <end position="33"/>
    </location>
</feature>
<dbReference type="Pfam" id="PF20216">
    <property type="entry name" value="DUF6576"/>
    <property type="match status" value="1"/>
</dbReference>